<dbReference type="EMBL" id="NBNE01003766">
    <property type="protein sequence ID" value="OWZ06909.1"/>
    <property type="molecule type" value="Genomic_DNA"/>
</dbReference>
<reference evidence="2" key="1">
    <citation type="submission" date="2017-03" db="EMBL/GenBank/DDBJ databases">
        <title>Phytopthora megakarya and P. palmivora, two closely related causual agents of cacao black pod achieved similar genome size and gene model numbers by different mechanisms.</title>
        <authorList>
            <person name="Ali S."/>
            <person name="Shao J."/>
            <person name="Larry D.J."/>
            <person name="Kronmiller B."/>
            <person name="Shen D."/>
            <person name="Strem M.D."/>
            <person name="Melnick R.L."/>
            <person name="Guiltinan M.J."/>
            <person name="Tyler B.M."/>
            <person name="Meinhardt L.W."/>
            <person name="Bailey B.A."/>
        </authorList>
    </citation>
    <scope>NUCLEOTIDE SEQUENCE [LARGE SCALE GENOMIC DNA]</scope>
    <source>
        <strain evidence="2">zdho120</strain>
    </source>
</reference>
<evidence type="ECO:0008006" key="3">
    <source>
        <dbReference type="Google" id="ProtNLM"/>
    </source>
</evidence>
<dbReference type="InterPro" id="IPR051320">
    <property type="entry name" value="Viral_Replic_Matur_Polypro"/>
</dbReference>
<sequence length="239" mass="27179">MHEITEEVRTGWYDEAVEHFPNEMELTEYEHEFSFLPDLTEPDVTNLDYSSPNVRNPALSENQSDRLVKELKKHEKIMIASGNALPPSAYGVVCDIDVQGHSLIKQKLDAHPSGIFGLLRVGLITISDSPWASPIVIVLRNNSVDIRLCIDYTMVNAVTAYYRKATFWFCSLDAPSEFWASMMSSRAREVSAFVCALGYFEWLRMPFDLKTAPMIYQRMIDNALGVSSKRREVGFITLL</sequence>
<dbReference type="AlphaFoldDB" id="A0A225VPG0"/>
<dbReference type="PANTHER" id="PTHR33064">
    <property type="entry name" value="POL PROTEIN"/>
    <property type="match status" value="1"/>
</dbReference>
<dbReference type="SUPFAM" id="SSF56672">
    <property type="entry name" value="DNA/RNA polymerases"/>
    <property type="match status" value="1"/>
</dbReference>
<dbReference type="InterPro" id="IPR043502">
    <property type="entry name" value="DNA/RNA_pol_sf"/>
</dbReference>
<dbReference type="Gene3D" id="3.10.10.10">
    <property type="entry name" value="HIV Type 1 Reverse Transcriptase, subunit A, domain 1"/>
    <property type="match status" value="1"/>
</dbReference>
<dbReference type="PANTHER" id="PTHR33064:SF37">
    <property type="entry name" value="RIBONUCLEASE H"/>
    <property type="match status" value="1"/>
</dbReference>
<comment type="caution">
    <text evidence="1">The sequence shown here is derived from an EMBL/GenBank/DDBJ whole genome shotgun (WGS) entry which is preliminary data.</text>
</comment>
<name>A0A225VPG0_9STRA</name>
<accession>A0A225VPG0</accession>
<dbReference type="Proteomes" id="UP000198211">
    <property type="component" value="Unassembled WGS sequence"/>
</dbReference>
<organism evidence="1 2">
    <name type="scientific">Phytophthora megakarya</name>
    <dbReference type="NCBI Taxonomy" id="4795"/>
    <lineage>
        <taxon>Eukaryota</taxon>
        <taxon>Sar</taxon>
        <taxon>Stramenopiles</taxon>
        <taxon>Oomycota</taxon>
        <taxon>Peronosporomycetes</taxon>
        <taxon>Peronosporales</taxon>
        <taxon>Peronosporaceae</taxon>
        <taxon>Phytophthora</taxon>
    </lineage>
</organism>
<gene>
    <name evidence="1" type="ORF">PHMEG_00020768</name>
</gene>
<proteinExistence type="predicted"/>
<evidence type="ECO:0000313" key="1">
    <source>
        <dbReference type="EMBL" id="OWZ06909.1"/>
    </source>
</evidence>
<protein>
    <recommendedName>
        <fullName evidence="3">Reverse transcriptase</fullName>
    </recommendedName>
</protein>
<keyword evidence="2" id="KW-1185">Reference proteome</keyword>
<evidence type="ECO:0000313" key="2">
    <source>
        <dbReference type="Proteomes" id="UP000198211"/>
    </source>
</evidence>